<dbReference type="AlphaFoldDB" id="A0A5J4U2M2"/>
<sequence length="143" mass="16334">MDLANDYNVDGSLLGLGEFILLQILCEMEIPQDAQQFVILCRKTFKLLIHPRFARIIQSIKEFCAITIDPIIREGIVKIQVMFENTGKYHRSIGIADAACTFTPGKALTDDGRFFLRVRYDVGLRRSFGFNYAAQTLLLRHSF</sequence>
<evidence type="ECO:0000313" key="1">
    <source>
        <dbReference type="EMBL" id="KAA6363875.1"/>
    </source>
</evidence>
<dbReference type="Proteomes" id="UP000324800">
    <property type="component" value="Unassembled WGS sequence"/>
</dbReference>
<name>A0A5J4U2M2_9EUKA</name>
<dbReference type="EMBL" id="SNRW01022370">
    <property type="protein sequence ID" value="KAA6363875.1"/>
    <property type="molecule type" value="Genomic_DNA"/>
</dbReference>
<reference evidence="1 2" key="1">
    <citation type="submission" date="2019-03" db="EMBL/GenBank/DDBJ databases">
        <title>Single cell metagenomics reveals metabolic interactions within the superorganism composed of flagellate Streblomastix strix and complex community of Bacteroidetes bacteria on its surface.</title>
        <authorList>
            <person name="Treitli S.C."/>
            <person name="Kolisko M."/>
            <person name="Husnik F."/>
            <person name="Keeling P."/>
            <person name="Hampl V."/>
        </authorList>
    </citation>
    <scope>NUCLEOTIDE SEQUENCE [LARGE SCALE GENOMIC DNA]</scope>
    <source>
        <strain evidence="1">ST1C</strain>
    </source>
</reference>
<gene>
    <name evidence="1" type="ORF">EZS28_040598</name>
</gene>
<comment type="caution">
    <text evidence="1">The sequence shown here is derived from an EMBL/GenBank/DDBJ whole genome shotgun (WGS) entry which is preliminary data.</text>
</comment>
<organism evidence="1 2">
    <name type="scientific">Streblomastix strix</name>
    <dbReference type="NCBI Taxonomy" id="222440"/>
    <lineage>
        <taxon>Eukaryota</taxon>
        <taxon>Metamonada</taxon>
        <taxon>Preaxostyla</taxon>
        <taxon>Oxymonadida</taxon>
        <taxon>Streblomastigidae</taxon>
        <taxon>Streblomastix</taxon>
    </lineage>
</organism>
<accession>A0A5J4U2M2</accession>
<evidence type="ECO:0000313" key="2">
    <source>
        <dbReference type="Proteomes" id="UP000324800"/>
    </source>
</evidence>
<protein>
    <submittedName>
        <fullName evidence="1">Uncharacterized protein</fullName>
    </submittedName>
</protein>
<proteinExistence type="predicted"/>